<evidence type="ECO:0008006" key="4">
    <source>
        <dbReference type="Google" id="ProtNLM"/>
    </source>
</evidence>
<dbReference type="AlphaFoldDB" id="L1LG42"/>
<comment type="caution">
    <text evidence="2">The sequence shown here is derived from an EMBL/GenBank/DDBJ whole genome shotgun (WGS) entry which is preliminary data.</text>
</comment>
<dbReference type="VEuPathDB" id="PiroplasmaDB:BEWA_044870"/>
<proteinExistence type="predicted"/>
<gene>
    <name evidence="2" type="ORF">BEWA_044870</name>
</gene>
<evidence type="ECO:0000256" key="1">
    <source>
        <dbReference type="SAM" id="SignalP"/>
    </source>
</evidence>
<evidence type="ECO:0000313" key="3">
    <source>
        <dbReference type="Proteomes" id="UP000031512"/>
    </source>
</evidence>
<organism evidence="2 3">
    <name type="scientific">Theileria equi strain WA</name>
    <dbReference type="NCBI Taxonomy" id="1537102"/>
    <lineage>
        <taxon>Eukaryota</taxon>
        <taxon>Sar</taxon>
        <taxon>Alveolata</taxon>
        <taxon>Apicomplexa</taxon>
        <taxon>Aconoidasida</taxon>
        <taxon>Piroplasmida</taxon>
        <taxon>Theileriidae</taxon>
        <taxon>Theileria</taxon>
    </lineage>
</organism>
<feature type="chain" id="PRO_5003953275" description="Signal peptide containing protein" evidence="1">
    <location>
        <begin position="21"/>
        <end position="182"/>
    </location>
</feature>
<sequence length="182" mass="20744">MYIRFVILFACLIPFGPSRAVRQEEVKGGPCNGVTQGILTFIKDHKNLESGCMVTAVLKKDTLKLLRGNEELLNIKLETITPPILIVPNSNECFVVPSESKNLLLCSANEYSRDSWWMQITKQILCNNQGALRNEIYGEASVEEQHMDLEHMFENRDNRSGINIHIDGTEEKLPQIKVHYKK</sequence>
<dbReference type="GeneID" id="15806704"/>
<accession>L1LG42</accession>
<dbReference type="eggNOG" id="ENOG502SCK5">
    <property type="taxonomic scope" value="Eukaryota"/>
</dbReference>
<evidence type="ECO:0000313" key="2">
    <source>
        <dbReference type="EMBL" id="EKX74407.1"/>
    </source>
</evidence>
<keyword evidence="1" id="KW-0732">Signal</keyword>
<dbReference type="RefSeq" id="XP_004833859.1">
    <property type="nucleotide sequence ID" value="XM_004833802.1"/>
</dbReference>
<dbReference type="OrthoDB" id="361772at2759"/>
<feature type="signal peptide" evidence="1">
    <location>
        <begin position="1"/>
        <end position="20"/>
    </location>
</feature>
<dbReference type="KEGG" id="beq:BEWA_044870"/>
<dbReference type="EMBL" id="ACOU01000001">
    <property type="protein sequence ID" value="EKX74407.1"/>
    <property type="molecule type" value="Genomic_DNA"/>
</dbReference>
<name>L1LG42_THEEQ</name>
<reference evidence="2 3" key="1">
    <citation type="journal article" date="2012" name="BMC Genomics">
        <title>Comparative genomic analysis and phylogenetic position of Theileria equi.</title>
        <authorList>
            <person name="Kappmeyer L.S."/>
            <person name="Thiagarajan M."/>
            <person name="Herndon D.R."/>
            <person name="Ramsay J.D."/>
            <person name="Caler E."/>
            <person name="Djikeng A."/>
            <person name="Gillespie J.J."/>
            <person name="Lau A.O."/>
            <person name="Roalson E.H."/>
            <person name="Silva J.C."/>
            <person name="Silva M.G."/>
            <person name="Suarez C.E."/>
            <person name="Ueti M.W."/>
            <person name="Nene V.M."/>
            <person name="Mealey R.H."/>
            <person name="Knowles D.P."/>
            <person name="Brayton K.A."/>
        </authorList>
    </citation>
    <scope>NUCLEOTIDE SEQUENCE [LARGE SCALE GENOMIC DNA]</scope>
    <source>
        <strain evidence="2 3">WA</strain>
    </source>
</reference>
<dbReference type="Proteomes" id="UP000031512">
    <property type="component" value="Unassembled WGS sequence"/>
</dbReference>
<protein>
    <recommendedName>
        <fullName evidence="4">Signal peptide containing protein</fullName>
    </recommendedName>
</protein>
<keyword evidence="3" id="KW-1185">Reference proteome</keyword>